<dbReference type="AlphaFoldDB" id="A0ABD2MJ52"/>
<keyword evidence="9" id="KW-1015">Disulfide bond</keyword>
<evidence type="ECO:0000256" key="10">
    <source>
        <dbReference type="RuleBase" id="RU362126"/>
    </source>
</evidence>
<keyword evidence="7 10" id="KW-0143">Chaperone</keyword>
<comment type="function">
    <text evidence="8">Calcium-binding protein that interacts with newly synthesized monoglucosylated glycoproteins in the endoplasmic reticulum. It may act in assisting protein assembly and/or in the retention within the ER of unassembled protein subunits. It seems to play a major role in the quality control apparatus of the ER by the retention of incorrectly folded proteins. Required for embryogenesis and larval development under heat and ER stress conditions. May be important for germ cell development. Involved in neuronal necrotic cell death.</text>
</comment>
<evidence type="ECO:0000256" key="6">
    <source>
        <dbReference type="ARBA" id="ARBA00023136"/>
    </source>
</evidence>
<dbReference type="InterPro" id="IPR013320">
    <property type="entry name" value="ConA-like_dom_sf"/>
</dbReference>
<evidence type="ECO:0008006" key="14">
    <source>
        <dbReference type="Google" id="ProtNLM"/>
    </source>
</evidence>
<evidence type="ECO:0000256" key="5">
    <source>
        <dbReference type="ARBA" id="ARBA00022989"/>
    </source>
</evidence>
<dbReference type="PRINTS" id="PR00626">
    <property type="entry name" value="CALRETICULIN"/>
</dbReference>
<comment type="caution">
    <text evidence="12">The sequence shown here is derived from an EMBL/GenBank/DDBJ whole genome shotgun (WGS) entry which is preliminary data.</text>
</comment>
<evidence type="ECO:0000256" key="7">
    <source>
        <dbReference type="ARBA" id="ARBA00023186"/>
    </source>
</evidence>
<feature type="compositionally biased region" description="Basic and acidic residues" evidence="11">
    <location>
        <begin position="266"/>
        <end position="281"/>
    </location>
</feature>
<dbReference type="Pfam" id="PF00262">
    <property type="entry name" value="Calreticulin"/>
    <property type="match status" value="1"/>
</dbReference>
<feature type="disulfide bond" evidence="9">
    <location>
        <begin position="146"/>
        <end position="181"/>
    </location>
</feature>
<evidence type="ECO:0000313" key="13">
    <source>
        <dbReference type="Proteomes" id="UP001516400"/>
    </source>
</evidence>
<dbReference type="InterPro" id="IPR018124">
    <property type="entry name" value="Calret/calnex_CS"/>
</dbReference>
<evidence type="ECO:0000256" key="1">
    <source>
        <dbReference type="ARBA" id="ARBA00004115"/>
    </source>
</evidence>
<evidence type="ECO:0000256" key="4">
    <source>
        <dbReference type="ARBA" id="ARBA00022824"/>
    </source>
</evidence>
<gene>
    <name evidence="12" type="ORF">HHI36_010610</name>
</gene>
<feature type="chain" id="PRO_5044524927" description="Calnexin" evidence="10">
    <location>
        <begin position="20"/>
        <end position="574"/>
    </location>
</feature>
<organism evidence="12 13">
    <name type="scientific">Cryptolaemus montrouzieri</name>
    <dbReference type="NCBI Taxonomy" id="559131"/>
    <lineage>
        <taxon>Eukaryota</taxon>
        <taxon>Metazoa</taxon>
        <taxon>Ecdysozoa</taxon>
        <taxon>Arthropoda</taxon>
        <taxon>Hexapoda</taxon>
        <taxon>Insecta</taxon>
        <taxon>Pterygota</taxon>
        <taxon>Neoptera</taxon>
        <taxon>Endopterygota</taxon>
        <taxon>Coleoptera</taxon>
        <taxon>Polyphaga</taxon>
        <taxon>Cucujiformia</taxon>
        <taxon>Coccinelloidea</taxon>
        <taxon>Coccinellidae</taxon>
        <taxon>Scymninae</taxon>
        <taxon>Scymnini</taxon>
        <taxon>Cryptolaemus</taxon>
    </lineage>
</organism>
<feature type="transmembrane region" description="Helical" evidence="10">
    <location>
        <begin position="469"/>
        <end position="490"/>
    </location>
</feature>
<feature type="compositionally biased region" description="Acidic residues" evidence="11">
    <location>
        <begin position="537"/>
        <end position="554"/>
    </location>
</feature>
<dbReference type="EMBL" id="JABFTP020000001">
    <property type="protein sequence ID" value="KAL3266436.1"/>
    <property type="molecule type" value="Genomic_DNA"/>
</dbReference>
<keyword evidence="13" id="KW-1185">Reference proteome</keyword>
<keyword evidence="10" id="KW-0732">Signal</keyword>
<dbReference type="InterPro" id="IPR001580">
    <property type="entry name" value="Calret/calnex"/>
</dbReference>
<evidence type="ECO:0000256" key="2">
    <source>
        <dbReference type="ARBA" id="ARBA00010983"/>
    </source>
</evidence>
<dbReference type="Gene3D" id="2.60.120.200">
    <property type="match status" value="1"/>
</dbReference>
<comment type="subcellular location">
    <subcellularLocation>
        <location evidence="1">Endoplasmic reticulum membrane</location>
        <topology evidence="1">Single-pass type I membrane protein</topology>
    </subcellularLocation>
</comment>
<dbReference type="PROSITE" id="PS00804">
    <property type="entry name" value="CALRETICULIN_2"/>
    <property type="match status" value="1"/>
</dbReference>
<name>A0ABD2MJ52_9CUCU</name>
<feature type="region of interest" description="Disordered" evidence="11">
    <location>
        <begin position="498"/>
        <end position="574"/>
    </location>
</feature>
<dbReference type="PANTHER" id="PTHR11073">
    <property type="entry name" value="CALRETICULIN AND CALNEXIN"/>
    <property type="match status" value="1"/>
</dbReference>
<dbReference type="Gene3D" id="2.10.250.10">
    <property type="entry name" value="Calreticulin/calnexin, P domain"/>
    <property type="match status" value="1"/>
</dbReference>
<feature type="compositionally biased region" description="Acidic residues" evidence="11">
    <location>
        <begin position="517"/>
        <end position="530"/>
    </location>
</feature>
<dbReference type="InterPro" id="IPR009033">
    <property type="entry name" value="Calreticulin/calnexin_P_dom_sf"/>
</dbReference>
<proteinExistence type="inferred from homology"/>
<feature type="region of interest" description="Disordered" evidence="11">
    <location>
        <begin position="257"/>
        <end position="324"/>
    </location>
</feature>
<dbReference type="FunFam" id="2.10.250.10:FF:000001">
    <property type="entry name" value="Calnexin homolog"/>
    <property type="match status" value="1"/>
</dbReference>
<feature type="compositionally biased region" description="Basic and acidic residues" evidence="11">
    <location>
        <begin position="498"/>
        <end position="516"/>
    </location>
</feature>
<accession>A0ABD2MJ52</accession>
<evidence type="ECO:0000256" key="11">
    <source>
        <dbReference type="SAM" id="MobiDB-lite"/>
    </source>
</evidence>
<dbReference type="Proteomes" id="UP001516400">
    <property type="component" value="Unassembled WGS sequence"/>
</dbReference>
<dbReference type="PANTHER" id="PTHR11073:SF1">
    <property type="entry name" value="CALNEXIN 14D-RELATED"/>
    <property type="match status" value="1"/>
</dbReference>
<keyword evidence="4 10" id="KW-0256">Endoplasmic reticulum</keyword>
<protein>
    <recommendedName>
        <fullName evidence="14">Calnexin</fullName>
    </recommendedName>
</protein>
<keyword evidence="5 10" id="KW-1133">Transmembrane helix</keyword>
<feature type="signal peptide" evidence="10">
    <location>
        <begin position="1"/>
        <end position="19"/>
    </location>
</feature>
<dbReference type="FunFam" id="2.60.120.200:FF:000011">
    <property type="entry name" value="Probable calnexin"/>
    <property type="match status" value="1"/>
</dbReference>
<evidence type="ECO:0000256" key="3">
    <source>
        <dbReference type="ARBA" id="ARBA00022692"/>
    </source>
</evidence>
<evidence type="ECO:0000256" key="9">
    <source>
        <dbReference type="PIRSR" id="PIRSR601580-3"/>
    </source>
</evidence>
<reference evidence="12 13" key="1">
    <citation type="journal article" date="2021" name="BMC Biol.">
        <title>Horizontally acquired antibacterial genes associated with adaptive radiation of ladybird beetles.</title>
        <authorList>
            <person name="Li H.S."/>
            <person name="Tang X.F."/>
            <person name="Huang Y.H."/>
            <person name="Xu Z.Y."/>
            <person name="Chen M.L."/>
            <person name="Du X.Y."/>
            <person name="Qiu B.Y."/>
            <person name="Chen P.T."/>
            <person name="Zhang W."/>
            <person name="Slipinski A."/>
            <person name="Escalona H.E."/>
            <person name="Waterhouse R.M."/>
            <person name="Zwick A."/>
            <person name="Pang H."/>
        </authorList>
    </citation>
    <scope>NUCLEOTIDE SEQUENCE [LARGE SCALE GENOMIC DNA]</scope>
    <source>
        <strain evidence="12">SYSU2018</strain>
    </source>
</reference>
<dbReference type="SUPFAM" id="SSF49899">
    <property type="entry name" value="Concanavalin A-like lectins/glucanases"/>
    <property type="match status" value="1"/>
</dbReference>
<dbReference type="SUPFAM" id="SSF63887">
    <property type="entry name" value="P-domain of calnexin/calreticulin"/>
    <property type="match status" value="1"/>
</dbReference>
<sequence>MKKITLVFGLIFLLSSSIAESDDASEAYVETEEEVPTVDIPYKSPEILEPSRVYFSEHFDDPAEVEKRWVRSEAKKEGISEDIAKYDGEWKIESPLRDGLIGDKGLVLKTQAKHAAISSPLKRPFVFQDKPLIVQYEVTLQDGQQCGGAYLKLLSKSSQPLHLEQFHDKTPYTIMFGPDKCGGDYKLHFIFNHRNPINGSIQEKHSKKPSERLEDLINDKHPHLYTLVLNPDNSFEIFIDNKLVNSGTLLDDFMPAVNPPAEIEDPTDKKPEDWDEREKIPDPAAVKPEDWDDDAPAQIIDESATKPDGWLDNEQPHIADPNAQKPVDWDSEMDGEWEPPLIDNPACESAPGCGTWEPPLVNNPAFKGKWRAPLIDNPNYKGKWRPKLIPNPDYFEDKTPFKMTSVEAIGFELWSMSKDILFDNIIITEEITIAQQWAADTFQKKRQKIAKDSESVIEKLASLTVEYPILWGVYILGLGIPVVLILYFCCRPSSSNAQKKEKEDLQRQAEKKKTDEASENIEDENVDEDETGRGDQENEDEEEEEEENEKEEEQASTSEKAPEEGTRKRKVRKE</sequence>
<evidence type="ECO:0000313" key="12">
    <source>
        <dbReference type="EMBL" id="KAL3266436.1"/>
    </source>
</evidence>
<dbReference type="GO" id="GO:0005789">
    <property type="term" value="C:endoplasmic reticulum membrane"/>
    <property type="evidence" value="ECO:0007669"/>
    <property type="project" value="UniProtKB-SubCell"/>
</dbReference>
<keyword evidence="3 10" id="KW-0812">Transmembrane</keyword>
<evidence type="ECO:0000256" key="8">
    <source>
        <dbReference type="ARBA" id="ARBA00053392"/>
    </source>
</evidence>
<comment type="similarity">
    <text evidence="2 10">Belongs to the calreticulin family.</text>
</comment>
<keyword evidence="6 10" id="KW-0472">Membrane</keyword>